<dbReference type="FunFam" id="2.30.30.140:FF:000002">
    <property type="entry name" value="Fragile X mental retardation 1, isoform CRA_e"/>
    <property type="match status" value="1"/>
</dbReference>
<sequence>MEKRTVEVRGSNGAFYKAFLTDVLPDGITVTFENNWQAERKISLAEARFAPTSMDLLIPDDEELQEGQDVEVHTRANDVEPCGWWLAKVKMSKGEFHVIEYQTCDPKHTEIVTRDRLRRVNKHPPFSAAPLLKISLPVPEDLLQFCAKYVEAHKEFEKSTDAIMVVFRQDTKCLDVIVPTESSRRRASIVSDLHFRSLRTKLSMLQRVEDAAKQLEMSQQRASSCSEHFHVSEDLVGLAIGTNGANIIAARRIVGVLDIILDEETHYFTVYGETKDAVKKAREMLEYTEEEVLVPRAFVGKVIGKKGVTIQEMIDKSGVLRVRVIGDDENDPDHREDGLVPFRFVGTRESIRNAQALVDYHVAYLKKDLDNLRLEQMNLTQQIRQLGGGSGGGPSPASSHMSLNSLPPRDGGATNSELSNVSDTGSETGNDSMAEGKPLTRREYGPGADPQYRRGYNKRGSPSWQGRL</sequence>
<dbReference type="PANTHER" id="PTHR10603:SF7">
    <property type="entry name" value="FRAGILE X MESSENGER RIBONUCLEOPROTEIN 1 HOMOLOG"/>
    <property type="match status" value="1"/>
</dbReference>
<dbReference type="GO" id="GO:0048513">
    <property type="term" value="P:animal organ development"/>
    <property type="evidence" value="ECO:0000318"/>
    <property type="project" value="GO_Central"/>
</dbReference>
<dbReference type="InterPro" id="IPR041560">
    <property type="entry name" value="Tudor_FRM1"/>
</dbReference>
<dbReference type="InterPro" id="IPR040472">
    <property type="entry name" value="FMRP_KH0"/>
</dbReference>
<dbReference type="CDD" id="cd20402">
    <property type="entry name" value="Tudor_Agenet_FMRP-like_rpt1"/>
    <property type="match status" value="1"/>
</dbReference>
<dbReference type="Gene3D" id="2.30.30.140">
    <property type="match status" value="2"/>
</dbReference>
<reference evidence="7" key="3">
    <citation type="submission" date="2025-09" db="UniProtKB">
        <authorList>
            <consortium name="Ensembl"/>
        </authorList>
    </citation>
    <scope>IDENTIFICATION</scope>
</reference>
<dbReference type="InterPro" id="IPR004088">
    <property type="entry name" value="KH_dom_type_1"/>
</dbReference>
<dbReference type="GeneTree" id="ENSGT00950000183189"/>
<dbReference type="InterPro" id="IPR036612">
    <property type="entry name" value="KH_dom_type_1_sf"/>
</dbReference>
<comment type="subcellular location">
    <subcellularLocation>
        <location evidence="1">Cytoplasm</location>
        <location evidence="1">Stress granule</location>
    </subcellularLocation>
    <subcellularLocation>
        <location evidence="3">Synapse</location>
    </subcellularLocation>
</comment>
<evidence type="ECO:0000313" key="7">
    <source>
        <dbReference type="Ensembl" id="ENSCINP00000017388.3"/>
    </source>
</evidence>
<dbReference type="FunFam" id="3.30.1370.10:FF:000054">
    <property type="entry name" value="Fragile X mental retardation protein 1"/>
    <property type="match status" value="1"/>
</dbReference>
<dbReference type="CDD" id="cd22425">
    <property type="entry name" value="KH_I_FMR1_FXR_rpt1"/>
    <property type="match status" value="1"/>
</dbReference>
<organism evidence="7 8">
    <name type="scientific">Ciona intestinalis</name>
    <name type="common">Transparent sea squirt</name>
    <name type="synonym">Ascidia intestinalis</name>
    <dbReference type="NCBI Taxonomy" id="7719"/>
    <lineage>
        <taxon>Eukaryota</taxon>
        <taxon>Metazoa</taxon>
        <taxon>Chordata</taxon>
        <taxon>Tunicata</taxon>
        <taxon>Ascidiacea</taxon>
        <taxon>Phlebobranchia</taxon>
        <taxon>Cionidae</taxon>
        <taxon>Ciona</taxon>
    </lineage>
</organism>
<accession>F7AI88</accession>
<reference evidence="8" key="1">
    <citation type="journal article" date="2002" name="Science">
        <title>The draft genome of Ciona intestinalis: insights into chordate and vertebrate origins.</title>
        <authorList>
            <person name="Dehal P."/>
            <person name="Satou Y."/>
            <person name="Campbell R.K."/>
            <person name="Chapman J."/>
            <person name="Degnan B."/>
            <person name="De Tomaso A."/>
            <person name="Davidson B."/>
            <person name="Di Gregorio A."/>
            <person name="Gelpke M."/>
            <person name="Goodstein D.M."/>
            <person name="Harafuji N."/>
            <person name="Hastings K.E."/>
            <person name="Ho I."/>
            <person name="Hotta K."/>
            <person name="Huang W."/>
            <person name="Kawashima T."/>
            <person name="Lemaire P."/>
            <person name="Martinez D."/>
            <person name="Meinertzhagen I.A."/>
            <person name="Necula S."/>
            <person name="Nonaka M."/>
            <person name="Putnam N."/>
            <person name="Rash S."/>
            <person name="Saiga H."/>
            <person name="Satake M."/>
            <person name="Terry A."/>
            <person name="Yamada L."/>
            <person name="Wang H.G."/>
            <person name="Awazu S."/>
            <person name="Azumi K."/>
            <person name="Boore J."/>
            <person name="Branno M."/>
            <person name="Chin-Bow S."/>
            <person name="DeSantis R."/>
            <person name="Doyle S."/>
            <person name="Francino P."/>
            <person name="Keys D.N."/>
            <person name="Haga S."/>
            <person name="Hayashi H."/>
            <person name="Hino K."/>
            <person name="Imai K.S."/>
            <person name="Inaba K."/>
            <person name="Kano S."/>
            <person name="Kobayashi K."/>
            <person name="Kobayashi M."/>
            <person name="Lee B.I."/>
            <person name="Makabe K.W."/>
            <person name="Manohar C."/>
            <person name="Matassi G."/>
            <person name="Medina M."/>
            <person name="Mochizuki Y."/>
            <person name="Mount S."/>
            <person name="Morishita T."/>
            <person name="Miura S."/>
            <person name="Nakayama A."/>
            <person name="Nishizaka S."/>
            <person name="Nomoto H."/>
            <person name="Ohta F."/>
            <person name="Oishi K."/>
            <person name="Rigoutsos I."/>
            <person name="Sano M."/>
            <person name="Sasaki A."/>
            <person name="Sasakura Y."/>
            <person name="Shoguchi E."/>
            <person name="Shin-i T."/>
            <person name="Spagnuolo A."/>
            <person name="Stainier D."/>
            <person name="Suzuki M.M."/>
            <person name="Tassy O."/>
            <person name="Takatori N."/>
            <person name="Tokuoka M."/>
            <person name="Yagi K."/>
            <person name="Yoshizaki F."/>
            <person name="Wada S."/>
            <person name="Zhang C."/>
            <person name="Hyatt P.D."/>
            <person name="Larimer F."/>
            <person name="Detter C."/>
            <person name="Doggett N."/>
            <person name="Glavina T."/>
            <person name="Hawkins T."/>
            <person name="Richardson P."/>
            <person name="Lucas S."/>
            <person name="Kohara Y."/>
            <person name="Levine M."/>
            <person name="Satoh N."/>
            <person name="Rokhsar D.S."/>
        </authorList>
    </citation>
    <scope>NUCLEOTIDE SEQUENCE [LARGE SCALE GENOMIC DNA]</scope>
</reference>
<dbReference type="SUPFAM" id="SSF54791">
    <property type="entry name" value="Eukaryotic type KH-domain (KH-domain type I)"/>
    <property type="match status" value="2"/>
</dbReference>
<evidence type="ECO:0000256" key="4">
    <source>
        <dbReference type="PROSITE-ProRule" id="PRU00117"/>
    </source>
</evidence>
<evidence type="ECO:0000256" key="2">
    <source>
        <dbReference type="ARBA" id="ARBA00023018"/>
    </source>
</evidence>
<dbReference type="CDD" id="cd22427">
    <property type="entry name" value="KH_I_FMR1_FXR_rpt3"/>
    <property type="match status" value="1"/>
</dbReference>
<dbReference type="InterPro" id="IPR040148">
    <property type="entry name" value="FMR1"/>
</dbReference>
<dbReference type="GO" id="GO:0045182">
    <property type="term" value="F:translation regulator activity"/>
    <property type="evidence" value="ECO:0000318"/>
    <property type="project" value="GO_Central"/>
</dbReference>
<dbReference type="CDD" id="cd22426">
    <property type="entry name" value="KH_I_FMR1_FXR_rpt2"/>
    <property type="match status" value="1"/>
</dbReference>
<dbReference type="Proteomes" id="UP000008144">
    <property type="component" value="Unassembled WGS sequence"/>
</dbReference>
<dbReference type="Pfam" id="PF17904">
    <property type="entry name" value="KH_9"/>
    <property type="match status" value="1"/>
</dbReference>
<dbReference type="FunFam" id="2.30.30.140:FF:000278">
    <property type="entry name" value="Predicted protein"/>
    <property type="match status" value="1"/>
</dbReference>
<dbReference type="Ensembl" id="ENSCINT00000017388.3">
    <property type="protein sequence ID" value="ENSCINP00000017388.3"/>
    <property type="gene ID" value="ENSCING00000008519.3"/>
</dbReference>
<dbReference type="PANTHER" id="PTHR10603">
    <property type="entry name" value="FRAGILE X MENTAL RETARDATION SYNDROME-RELATED PROTEIN"/>
    <property type="match status" value="1"/>
</dbReference>
<feature type="domain" description="Agenet-like" evidence="6">
    <location>
        <begin position="68"/>
        <end position="120"/>
    </location>
</feature>
<dbReference type="GO" id="GO:0043488">
    <property type="term" value="P:regulation of mRNA stability"/>
    <property type="evidence" value="ECO:0000318"/>
    <property type="project" value="GO_Central"/>
</dbReference>
<feature type="compositionally biased region" description="Polar residues" evidence="5">
    <location>
        <begin position="413"/>
        <end position="431"/>
    </location>
</feature>
<evidence type="ECO:0000256" key="3">
    <source>
        <dbReference type="ARBA" id="ARBA00034103"/>
    </source>
</evidence>
<dbReference type="InterPro" id="IPR008395">
    <property type="entry name" value="Agenet-like_dom"/>
</dbReference>
<keyword evidence="8" id="KW-1185">Reference proteome</keyword>
<dbReference type="GO" id="GO:0099577">
    <property type="term" value="P:regulation of translation at presynapse, modulating synaptic transmission"/>
    <property type="evidence" value="ECO:0000318"/>
    <property type="project" value="GO_Central"/>
</dbReference>
<dbReference type="GO" id="GO:0003730">
    <property type="term" value="F:mRNA 3'-UTR binding"/>
    <property type="evidence" value="ECO:0000318"/>
    <property type="project" value="GO_Central"/>
</dbReference>
<dbReference type="GO" id="GO:0043005">
    <property type="term" value="C:neuron projection"/>
    <property type="evidence" value="ECO:0000318"/>
    <property type="project" value="GO_Central"/>
</dbReference>
<evidence type="ECO:0000256" key="1">
    <source>
        <dbReference type="ARBA" id="ARBA00004210"/>
    </source>
</evidence>
<dbReference type="GO" id="GO:0005634">
    <property type="term" value="C:nucleus"/>
    <property type="evidence" value="ECO:0000318"/>
    <property type="project" value="GO_Central"/>
</dbReference>
<dbReference type="GO" id="GO:0098793">
    <property type="term" value="C:presynapse"/>
    <property type="evidence" value="ECO:0007669"/>
    <property type="project" value="GOC"/>
</dbReference>
<proteinExistence type="predicted"/>
<dbReference type="SMART" id="SM00322">
    <property type="entry name" value="KH"/>
    <property type="match status" value="2"/>
</dbReference>
<evidence type="ECO:0000256" key="5">
    <source>
        <dbReference type="SAM" id="MobiDB-lite"/>
    </source>
</evidence>
<evidence type="ECO:0000259" key="6">
    <source>
        <dbReference type="PROSITE" id="PS51641"/>
    </source>
</evidence>
<dbReference type="HOGENOM" id="CLU_020699_0_1_1"/>
<evidence type="ECO:0000313" key="8">
    <source>
        <dbReference type="Proteomes" id="UP000008144"/>
    </source>
</evidence>
<dbReference type="GO" id="GO:0045727">
    <property type="term" value="P:positive regulation of translation"/>
    <property type="evidence" value="ECO:0000318"/>
    <property type="project" value="GO_Central"/>
</dbReference>
<dbReference type="AlphaFoldDB" id="F7AI88"/>
<gene>
    <name evidence="7" type="primary">LOC100187236</name>
</gene>
<dbReference type="SMR" id="F7AI88"/>
<dbReference type="FunCoup" id="F7AI88">
    <property type="interactions" value="109"/>
</dbReference>
<reference evidence="7" key="2">
    <citation type="submission" date="2025-08" db="UniProtKB">
        <authorList>
            <consortium name="Ensembl"/>
        </authorList>
    </citation>
    <scope>IDENTIFICATION</scope>
</reference>
<name>F7AI88_CIOIN</name>
<dbReference type="STRING" id="7719.ENSCINP00000017388"/>
<dbReference type="PROSITE" id="PS50084">
    <property type="entry name" value="KH_TYPE_1"/>
    <property type="match status" value="2"/>
</dbReference>
<protein>
    <submittedName>
        <fullName evidence="7">Fragile X mental retardation syndrome-related protein 1</fullName>
    </submittedName>
</protein>
<keyword evidence="4" id="KW-0694">RNA-binding</keyword>
<dbReference type="PROSITE" id="PS51641">
    <property type="entry name" value="AGENET_LIKE"/>
    <property type="match status" value="2"/>
</dbReference>
<keyword evidence="2" id="KW-0770">Synapse</keyword>
<dbReference type="GO" id="GO:0010494">
    <property type="term" value="C:cytoplasmic stress granule"/>
    <property type="evidence" value="ECO:0000318"/>
    <property type="project" value="GO_Central"/>
</dbReference>
<dbReference type="Gene3D" id="3.30.1370.10">
    <property type="entry name" value="K Homology domain, type 1"/>
    <property type="match status" value="2"/>
</dbReference>
<dbReference type="Pfam" id="PF18336">
    <property type="entry name" value="Tudor_FRX1"/>
    <property type="match status" value="1"/>
</dbReference>
<dbReference type="OMA" id="DEETHYF"/>
<dbReference type="Pfam" id="PF05641">
    <property type="entry name" value="Agenet"/>
    <property type="match status" value="1"/>
</dbReference>
<dbReference type="Pfam" id="PF00013">
    <property type="entry name" value="KH_1"/>
    <property type="match status" value="2"/>
</dbReference>
<dbReference type="InParanoid" id="F7AI88"/>
<feature type="domain" description="Agenet-like" evidence="6">
    <location>
        <begin position="4"/>
        <end position="50"/>
    </location>
</feature>
<feature type="region of interest" description="Disordered" evidence="5">
    <location>
        <begin position="384"/>
        <end position="468"/>
    </location>
</feature>
<dbReference type="InterPro" id="IPR004087">
    <property type="entry name" value="KH_dom"/>
</dbReference>
<dbReference type="GO" id="GO:0051028">
    <property type="term" value="P:mRNA transport"/>
    <property type="evidence" value="ECO:0000318"/>
    <property type="project" value="GO_Central"/>
</dbReference>
<dbReference type="GO" id="GO:0048170">
    <property type="term" value="P:positive regulation of long-term neuronal synaptic plasticity"/>
    <property type="evidence" value="ECO:0000318"/>
    <property type="project" value="GO_Central"/>
</dbReference>